<evidence type="ECO:0000313" key="3">
    <source>
        <dbReference type="Proteomes" id="UP000287188"/>
    </source>
</evidence>
<organism evidence="2 3">
    <name type="scientific">Dictyobacter kobayashii</name>
    <dbReference type="NCBI Taxonomy" id="2014872"/>
    <lineage>
        <taxon>Bacteria</taxon>
        <taxon>Bacillati</taxon>
        <taxon>Chloroflexota</taxon>
        <taxon>Ktedonobacteria</taxon>
        <taxon>Ktedonobacterales</taxon>
        <taxon>Dictyobacteraceae</taxon>
        <taxon>Dictyobacter</taxon>
    </lineage>
</organism>
<gene>
    <name evidence="2" type="ORF">KDK_33430</name>
</gene>
<dbReference type="RefSeq" id="WP_126551399.1">
    <property type="nucleotide sequence ID" value="NZ_BIFS01000001.1"/>
</dbReference>
<keyword evidence="1" id="KW-1133">Transmembrane helix</keyword>
<dbReference type="AlphaFoldDB" id="A0A402AKD0"/>
<comment type="caution">
    <text evidence="2">The sequence shown here is derived from an EMBL/GenBank/DDBJ whole genome shotgun (WGS) entry which is preliminary data.</text>
</comment>
<keyword evidence="1" id="KW-0812">Transmembrane</keyword>
<keyword evidence="3" id="KW-1185">Reference proteome</keyword>
<dbReference type="OrthoDB" id="149925at2"/>
<name>A0A402AKD0_9CHLR</name>
<dbReference type="EMBL" id="BIFS01000001">
    <property type="protein sequence ID" value="GCE19543.1"/>
    <property type="molecule type" value="Genomic_DNA"/>
</dbReference>
<feature type="transmembrane region" description="Helical" evidence="1">
    <location>
        <begin position="103"/>
        <end position="126"/>
    </location>
</feature>
<sequence>MSTQYTKRQTPPTSVIPARASRIATQEHKLLPTAGYSVGIHPEDTLALTENRRIVAASPTNDKTQYGTRTPNTTRRYDSTKTKVIVHDLRKSEKSAATQKKPLLAHVHWSVVAGGAALVTIALVYAGSAVHTAYENYQDDLHYGTPRTYQVDEVVGHHDSSILPSHFIAMNLHSHIRVIELPGQDSSKAKIYDGPTLSGTNTDRIPVTLEFKDINHDGKLDMIVATSTQDFTYLNDGEQFLPVK</sequence>
<proteinExistence type="predicted"/>
<accession>A0A402AKD0</accession>
<reference evidence="3" key="1">
    <citation type="submission" date="2018-12" db="EMBL/GenBank/DDBJ databases">
        <title>Tengunoibacter tsumagoiensis gen. nov., sp. nov., Dictyobacter kobayashii sp. nov., D. alpinus sp. nov., and D. joshuensis sp. nov. and description of Dictyobacteraceae fam. nov. within the order Ktedonobacterales isolated from Tengu-no-mugimeshi.</title>
        <authorList>
            <person name="Wang C.M."/>
            <person name="Zheng Y."/>
            <person name="Sakai Y."/>
            <person name="Toyoda A."/>
            <person name="Minakuchi Y."/>
            <person name="Abe K."/>
            <person name="Yokota A."/>
            <person name="Yabe S."/>
        </authorList>
    </citation>
    <scope>NUCLEOTIDE SEQUENCE [LARGE SCALE GENOMIC DNA]</scope>
    <source>
        <strain evidence="3">Uno11</strain>
    </source>
</reference>
<evidence type="ECO:0000256" key="1">
    <source>
        <dbReference type="SAM" id="Phobius"/>
    </source>
</evidence>
<keyword evidence="1" id="KW-0472">Membrane</keyword>
<evidence type="ECO:0008006" key="4">
    <source>
        <dbReference type="Google" id="ProtNLM"/>
    </source>
</evidence>
<evidence type="ECO:0000313" key="2">
    <source>
        <dbReference type="EMBL" id="GCE19543.1"/>
    </source>
</evidence>
<protein>
    <recommendedName>
        <fullName evidence="4">VCBS repeat-containing protein</fullName>
    </recommendedName>
</protein>
<dbReference type="Proteomes" id="UP000287188">
    <property type="component" value="Unassembled WGS sequence"/>
</dbReference>